<dbReference type="STRING" id="936435.F8QI95"/>
<reference evidence="11" key="1">
    <citation type="journal article" date="2011" name="Science">
        <title>The plant cell wall-decomposing machinery underlies the functional diversity of forest fungi.</title>
        <authorList>
            <person name="Eastwood D.C."/>
            <person name="Floudas D."/>
            <person name="Binder M."/>
            <person name="Majcherczyk A."/>
            <person name="Schneider P."/>
            <person name="Aerts A."/>
            <person name="Asiegbu F.O."/>
            <person name="Baker S.E."/>
            <person name="Barry K."/>
            <person name="Bendiksby M."/>
            <person name="Blumentritt M."/>
            <person name="Coutinho P.M."/>
            <person name="Cullen D."/>
            <person name="de Vries R.P."/>
            <person name="Gathman A."/>
            <person name="Goodell B."/>
            <person name="Henrissat B."/>
            <person name="Ihrmark K."/>
            <person name="Kauserud H."/>
            <person name="Kohler A."/>
            <person name="LaButti K."/>
            <person name="Lapidus A."/>
            <person name="Lavin J.L."/>
            <person name="Lee Y.-H."/>
            <person name="Lindquist E."/>
            <person name="Lilly W."/>
            <person name="Lucas S."/>
            <person name="Morin E."/>
            <person name="Murat C."/>
            <person name="Oguiza J.A."/>
            <person name="Park J."/>
            <person name="Pisabarro A.G."/>
            <person name="Riley R."/>
            <person name="Rosling A."/>
            <person name="Salamov A."/>
            <person name="Schmidt O."/>
            <person name="Schmutz J."/>
            <person name="Skrede I."/>
            <person name="Stenlid J."/>
            <person name="Wiebenga A."/>
            <person name="Xie X."/>
            <person name="Kuees U."/>
            <person name="Hibbett D.S."/>
            <person name="Hoffmeister D."/>
            <person name="Hoegberg N."/>
            <person name="Martin F."/>
            <person name="Grigoriev I.V."/>
            <person name="Watkinson S.C."/>
        </authorList>
    </citation>
    <scope>NUCLEOTIDE SEQUENCE [LARGE SCALE GENOMIC DNA]</scope>
    <source>
        <strain evidence="11">strain S7.3</strain>
    </source>
</reference>
<sequence length="57" mass="6728">YGFFEVKVTTPDNLKHPILQLKYDTGNGLRTIAPVGKWKNMFYSEEIYNAMEYGYKF</sequence>
<evidence type="ECO:0000256" key="4">
    <source>
        <dbReference type="ARBA" id="ARBA00022695"/>
    </source>
</evidence>
<keyword evidence="11" id="KW-1185">Reference proteome</keyword>
<evidence type="ECO:0000313" key="11">
    <source>
        <dbReference type="Proteomes" id="UP000008063"/>
    </source>
</evidence>
<dbReference type="Pfam" id="PF03175">
    <property type="entry name" value="DNA_pol_B_2"/>
    <property type="match status" value="1"/>
</dbReference>
<evidence type="ECO:0000256" key="2">
    <source>
        <dbReference type="ARBA" id="ARBA00012417"/>
    </source>
</evidence>
<dbReference type="GO" id="GO:0000166">
    <property type="term" value="F:nucleotide binding"/>
    <property type="evidence" value="ECO:0007669"/>
    <property type="project" value="InterPro"/>
</dbReference>
<evidence type="ECO:0000313" key="10">
    <source>
        <dbReference type="EMBL" id="EGN91972.1"/>
    </source>
</evidence>
<keyword evidence="3" id="KW-0808">Transferase</keyword>
<dbReference type="InParanoid" id="F8QI95"/>
<dbReference type="EMBL" id="GL945521">
    <property type="protein sequence ID" value="EGN91972.1"/>
    <property type="molecule type" value="Genomic_DNA"/>
</dbReference>
<dbReference type="EC" id="2.7.7.7" evidence="2"/>
<keyword evidence="7" id="KW-0238">DNA-binding</keyword>
<evidence type="ECO:0000256" key="7">
    <source>
        <dbReference type="ARBA" id="ARBA00023125"/>
    </source>
</evidence>
<accession>F8QI95</accession>
<evidence type="ECO:0000259" key="9">
    <source>
        <dbReference type="Pfam" id="PF03175"/>
    </source>
</evidence>
<protein>
    <recommendedName>
        <fullName evidence="2">DNA-directed DNA polymerase</fullName>
        <ecNumber evidence="2">2.7.7.7</ecNumber>
    </recommendedName>
</protein>
<keyword evidence="5" id="KW-0235">DNA replication</keyword>
<feature type="non-terminal residue" evidence="10">
    <location>
        <position position="57"/>
    </location>
</feature>
<dbReference type="HOGENOM" id="CLU_3002255_0_0_1"/>
<evidence type="ECO:0000256" key="5">
    <source>
        <dbReference type="ARBA" id="ARBA00022705"/>
    </source>
</evidence>
<keyword evidence="6" id="KW-0239">DNA-directed DNA polymerase</keyword>
<organism evidence="11">
    <name type="scientific">Serpula lacrymans var. lacrymans (strain S7.3)</name>
    <name type="common">Dry rot fungus</name>
    <dbReference type="NCBI Taxonomy" id="936435"/>
    <lineage>
        <taxon>Eukaryota</taxon>
        <taxon>Fungi</taxon>
        <taxon>Dikarya</taxon>
        <taxon>Basidiomycota</taxon>
        <taxon>Agaricomycotina</taxon>
        <taxon>Agaricomycetes</taxon>
        <taxon>Agaricomycetidae</taxon>
        <taxon>Boletales</taxon>
        <taxon>Coniophorineae</taxon>
        <taxon>Serpulaceae</taxon>
        <taxon>Serpula</taxon>
    </lineage>
</organism>
<gene>
    <name evidence="10" type="ORF">SERLA73DRAFT_17349</name>
</gene>
<evidence type="ECO:0000256" key="3">
    <source>
        <dbReference type="ARBA" id="ARBA00022679"/>
    </source>
</evidence>
<proteinExistence type="inferred from homology"/>
<dbReference type="Proteomes" id="UP000008063">
    <property type="component" value="Unassembled WGS sequence"/>
</dbReference>
<comment type="similarity">
    <text evidence="1">Belongs to the DNA polymerase type-B family.</text>
</comment>
<dbReference type="InterPro" id="IPR004868">
    <property type="entry name" value="DNA-dir_DNA_pol_B_mt/vir"/>
</dbReference>
<feature type="domain" description="DNA-directed DNA polymerase family B mitochondria/virus" evidence="9">
    <location>
        <begin position="2"/>
        <end position="57"/>
    </location>
</feature>
<keyword evidence="4" id="KW-0548">Nucleotidyltransferase</keyword>
<dbReference type="SUPFAM" id="SSF56672">
    <property type="entry name" value="DNA/RNA polymerases"/>
    <property type="match status" value="1"/>
</dbReference>
<evidence type="ECO:0000256" key="6">
    <source>
        <dbReference type="ARBA" id="ARBA00022932"/>
    </source>
</evidence>
<dbReference type="AlphaFoldDB" id="F8QI95"/>
<dbReference type="GO" id="GO:0003677">
    <property type="term" value="F:DNA binding"/>
    <property type="evidence" value="ECO:0007669"/>
    <property type="project" value="UniProtKB-KW"/>
</dbReference>
<dbReference type="InterPro" id="IPR043502">
    <property type="entry name" value="DNA/RNA_pol_sf"/>
</dbReference>
<evidence type="ECO:0000256" key="8">
    <source>
        <dbReference type="ARBA" id="ARBA00049244"/>
    </source>
</evidence>
<name>F8QI95_SERL3</name>
<comment type="catalytic activity">
    <reaction evidence="8">
        <text>DNA(n) + a 2'-deoxyribonucleoside 5'-triphosphate = DNA(n+1) + diphosphate</text>
        <dbReference type="Rhea" id="RHEA:22508"/>
        <dbReference type="Rhea" id="RHEA-COMP:17339"/>
        <dbReference type="Rhea" id="RHEA-COMP:17340"/>
        <dbReference type="ChEBI" id="CHEBI:33019"/>
        <dbReference type="ChEBI" id="CHEBI:61560"/>
        <dbReference type="ChEBI" id="CHEBI:173112"/>
        <dbReference type="EC" id="2.7.7.7"/>
    </reaction>
</comment>
<feature type="non-terminal residue" evidence="10">
    <location>
        <position position="1"/>
    </location>
</feature>
<dbReference type="GO" id="GO:0006260">
    <property type="term" value="P:DNA replication"/>
    <property type="evidence" value="ECO:0007669"/>
    <property type="project" value="UniProtKB-KW"/>
</dbReference>
<dbReference type="GO" id="GO:0003887">
    <property type="term" value="F:DNA-directed DNA polymerase activity"/>
    <property type="evidence" value="ECO:0007669"/>
    <property type="project" value="UniProtKB-KW"/>
</dbReference>
<evidence type="ECO:0000256" key="1">
    <source>
        <dbReference type="ARBA" id="ARBA00005755"/>
    </source>
</evidence>